<sequence>MVNKMGFVAEDGPVQIFVSNHSGDMPNYTTSDGSVNIQKDSEVWLKIIGTRVDAIEIIQILHSQGFEVILVSSGLLLLVDKGFETGN</sequence>
<name>A0ACB9CNW5_ARCLA</name>
<organism evidence="1 2">
    <name type="scientific">Arctium lappa</name>
    <name type="common">Greater burdock</name>
    <name type="synonym">Lappa major</name>
    <dbReference type="NCBI Taxonomy" id="4217"/>
    <lineage>
        <taxon>Eukaryota</taxon>
        <taxon>Viridiplantae</taxon>
        <taxon>Streptophyta</taxon>
        <taxon>Embryophyta</taxon>
        <taxon>Tracheophyta</taxon>
        <taxon>Spermatophyta</taxon>
        <taxon>Magnoliopsida</taxon>
        <taxon>eudicotyledons</taxon>
        <taxon>Gunneridae</taxon>
        <taxon>Pentapetalae</taxon>
        <taxon>asterids</taxon>
        <taxon>campanulids</taxon>
        <taxon>Asterales</taxon>
        <taxon>Asteraceae</taxon>
        <taxon>Carduoideae</taxon>
        <taxon>Cardueae</taxon>
        <taxon>Arctiinae</taxon>
        <taxon>Arctium</taxon>
    </lineage>
</organism>
<reference evidence="2" key="1">
    <citation type="journal article" date="2022" name="Mol. Ecol. Resour.">
        <title>The genomes of chicory, endive, great burdock and yacon provide insights into Asteraceae palaeo-polyploidization history and plant inulin production.</title>
        <authorList>
            <person name="Fan W."/>
            <person name="Wang S."/>
            <person name="Wang H."/>
            <person name="Wang A."/>
            <person name="Jiang F."/>
            <person name="Liu H."/>
            <person name="Zhao H."/>
            <person name="Xu D."/>
            <person name="Zhang Y."/>
        </authorList>
    </citation>
    <scope>NUCLEOTIDE SEQUENCE [LARGE SCALE GENOMIC DNA]</scope>
    <source>
        <strain evidence="2">cv. Niubang</strain>
    </source>
</reference>
<proteinExistence type="predicted"/>
<protein>
    <submittedName>
        <fullName evidence="1">Uncharacterized protein</fullName>
    </submittedName>
</protein>
<accession>A0ACB9CNW5</accession>
<gene>
    <name evidence="1" type="ORF">L6452_15511</name>
</gene>
<evidence type="ECO:0000313" key="2">
    <source>
        <dbReference type="Proteomes" id="UP001055879"/>
    </source>
</evidence>
<keyword evidence="2" id="KW-1185">Reference proteome</keyword>
<evidence type="ECO:0000313" key="1">
    <source>
        <dbReference type="EMBL" id="KAI3735982.1"/>
    </source>
</evidence>
<comment type="caution">
    <text evidence="1">The sequence shown here is derived from an EMBL/GenBank/DDBJ whole genome shotgun (WGS) entry which is preliminary data.</text>
</comment>
<reference evidence="1 2" key="2">
    <citation type="journal article" date="2022" name="Mol. Ecol. Resour.">
        <title>The genomes of chicory, endive, great burdock and yacon provide insights into Asteraceae paleo-polyploidization history and plant inulin production.</title>
        <authorList>
            <person name="Fan W."/>
            <person name="Wang S."/>
            <person name="Wang H."/>
            <person name="Wang A."/>
            <person name="Jiang F."/>
            <person name="Liu H."/>
            <person name="Zhao H."/>
            <person name="Xu D."/>
            <person name="Zhang Y."/>
        </authorList>
    </citation>
    <scope>NUCLEOTIDE SEQUENCE [LARGE SCALE GENOMIC DNA]</scope>
    <source>
        <strain evidence="2">cv. Niubang</strain>
    </source>
</reference>
<dbReference type="EMBL" id="CM042050">
    <property type="protein sequence ID" value="KAI3735982.1"/>
    <property type="molecule type" value="Genomic_DNA"/>
</dbReference>
<dbReference type="Proteomes" id="UP001055879">
    <property type="component" value="Linkage Group LG04"/>
</dbReference>